<evidence type="ECO:0000256" key="3">
    <source>
        <dbReference type="ARBA" id="ARBA00022729"/>
    </source>
</evidence>
<evidence type="ECO:0000256" key="4">
    <source>
        <dbReference type="ARBA" id="ARBA00023136"/>
    </source>
</evidence>
<name>A0A0E3ZBS0_9BACT</name>
<evidence type="ECO:0000259" key="6">
    <source>
        <dbReference type="Pfam" id="PF07980"/>
    </source>
</evidence>
<feature type="domain" description="RagB/SusD" evidence="6">
    <location>
        <begin position="351"/>
        <end position="501"/>
    </location>
</feature>
<dbReference type="Pfam" id="PF14322">
    <property type="entry name" value="SusD-like_3"/>
    <property type="match status" value="1"/>
</dbReference>
<evidence type="ECO:0000313" key="8">
    <source>
        <dbReference type="EMBL" id="AKD01970.1"/>
    </source>
</evidence>
<dbReference type="SUPFAM" id="SSF48452">
    <property type="entry name" value="TPR-like"/>
    <property type="match status" value="1"/>
</dbReference>
<accession>A0A0E3ZBS0</accession>
<dbReference type="CDD" id="cd08977">
    <property type="entry name" value="SusD"/>
    <property type="match status" value="1"/>
</dbReference>
<evidence type="ECO:0000256" key="2">
    <source>
        <dbReference type="ARBA" id="ARBA00006275"/>
    </source>
</evidence>
<evidence type="ECO:0000259" key="7">
    <source>
        <dbReference type="Pfam" id="PF14322"/>
    </source>
</evidence>
<sequence length="502" mass="54895">MKRRYIHFLAIAALGLPLFSSCEKEFLEVDPRGTVLESNYYSNPEQAFAGLVAAYDPLGWEAGGTYHNIGAINGASDDAYAGGGGSSDMNTWQVWNNYTLDPAIGPQGEYWNRNFTGVSRTNTLIEKAEAGIPGLDANTTARYVAEAKFLRAYYYFDLVRLFRNVPLFTSSISTDQIYNATQATPEEVYAQIEKDLADAIPNLPVTVPAATEGGRVTQGTAKALLGKVHLYQQEWSAAAAQLADVNGTPGGTSQYGYRLLDNFGDIFSPGNKFHSESILEIVHTTVANADWGSWPNFEGNVGVTMFGPRGYAGPTYVAGWGFNPLTLDLVNALKGDPRYKYTVANIDSLEQAGVATYEKGYQNTGYFVEKYAPKVEWKSAGGGEPLLNWPNDYIEIRLADTYLMEAEALIQGGGDATRAGELLNAVRARVGLAPVAPTLENIYKERRLELATEGHRWHDLVRTGRAATVLAPFGFVAGKHEVLPIPQAELNNTKLVQNPEYR</sequence>
<dbReference type="InterPro" id="IPR033985">
    <property type="entry name" value="SusD-like_N"/>
</dbReference>
<organism evidence="8 9">
    <name type="scientific">Pontibacter korlensis</name>
    <dbReference type="NCBI Taxonomy" id="400092"/>
    <lineage>
        <taxon>Bacteria</taxon>
        <taxon>Pseudomonadati</taxon>
        <taxon>Bacteroidota</taxon>
        <taxon>Cytophagia</taxon>
        <taxon>Cytophagales</taxon>
        <taxon>Hymenobacteraceae</taxon>
        <taxon>Pontibacter</taxon>
    </lineage>
</organism>
<dbReference type="GO" id="GO:0009279">
    <property type="term" value="C:cell outer membrane"/>
    <property type="evidence" value="ECO:0007669"/>
    <property type="project" value="UniProtKB-SubCell"/>
</dbReference>
<keyword evidence="3" id="KW-0732">Signal</keyword>
<dbReference type="Proteomes" id="UP000033109">
    <property type="component" value="Chromosome"/>
</dbReference>
<dbReference type="InterPro" id="IPR011990">
    <property type="entry name" value="TPR-like_helical_dom_sf"/>
</dbReference>
<dbReference type="HOGENOM" id="CLU_015553_1_3_10"/>
<protein>
    <submittedName>
        <fullName evidence="8">Carbohydrate-binding protein SusD</fullName>
    </submittedName>
</protein>
<comment type="subcellular location">
    <subcellularLocation>
        <location evidence="1">Cell outer membrane</location>
    </subcellularLocation>
</comment>
<dbReference type="STRING" id="400092.PKOR_00950"/>
<proteinExistence type="inferred from homology"/>
<dbReference type="Gene3D" id="1.25.40.390">
    <property type="match status" value="1"/>
</dbReference>
<evidence type="ECO:0000313" key="9">
    <source>
        <dbReference type="Proteomes" id="UP000033109"/>
    </source>
</evidence>
<dbReference type="InterPro" id="IPR012944">
    <property type="entry name" value="SusD_RagB_dom"/>
</dbReference>
<keyword evidence="9" id="KW-1185">Reference proteome</keyword>
<dbReference type="PATRIC" id="fig|400092.3.peg.218"/>
<comment type="similarity">
    <text evidence="2">Belongs to the SusD family.</text>
</comment>
<reference evidence="8 9" key="1">
    <citation type="journal article" date="2015" name="Sci. Rep.">
        <title>Unraveling adaptation of Pontibacter korlensis to radiation and infertility in desert through complete genome and comparative transcriptomic analysis.</title>
        <authorList>
            <person name="Dai J."/>
            <person name="Dai W."/>
            <person name="Qiu C."/>
            <person name="Yang Z."/>
            <person name="Zhang Y."/>
            <person name="Zhou M."/>
            <person name="Zhang L."/>
            <person name="Fang C."/>
            <person name="Gao Q."/>
            <person name="Yang Q."/>
            <person name="Li X."/>
            <person name="Wang Z."/>
            <person name="Wang Z."/>
            <person name="Jia Z."/>
            <person name="Chen X."/>
        </authorList>
    </citation>
    <scope>NUCLEOTIDE SEQUENCE [LARGE SCALE GENOMIC DNA]</scope>
    <source>
        <strain evidence="8 9">X14-1T</strain>
    </source>
</reference>
<feature type="domain" description="SusD-like N-terminal" evidence="7">
    <location>
        <begin position="88"/>
        <end position="230"/>
    </location>
</feature>
<keyword evidence="5" id="KW-0998">Cell outer membrane</keyword>
<dbReference type="Pfam" id="PF07980">
    <property type="entry name" value="SusD_RagB"/>
    <property type="match status" value="1"/>
</dbReference>
<dbReference type="OrthoDB" id="9792139at2"/>
<dbReference type="PROSITE" id="PS51257">
    <property type="entry name" value="PROKAR_LIPOPROTEIN"/>
    <property type="match status" value="1"/>
</dbReference>
<gene>
    <name evidence="8" type="ORF">PKOR_00950</name>
</gene>
<dbReference type="EMBL" id="CP009621">
    <property type="protein sequence ID" value="AKD01970.1"/>
    <property type="molecule type" value="Genomic_DNA"/>
</dbReference>
<dbReference type="AlphaFoldDB" id="A0A0E3ZBS0"/>
<dbReference type="KEGG" id="pko:PKOR_00950"/>
<evidence type="ECO:0000256" key="1">
    <source>
        <dbReference type="ARBA" id="ARBA00004442"/>
    </source>
</evidence>
<keyword evidence="4" id="KW-0472">Membrane</keyword>
<dbReference type="RefSeq" id="WP_046308675.1">
    <property type="nucleotide sequence ID" value="NZ_CBCSCY010000056.1"/>
</dbReference>
<evidence type="ECO:0000256" key="5">
    <source>
        <dbReference type="ARBA" id="ARBA00023237"/>
    </source>
</evidence>